<reference evidence="1 2" key="1">
    <citation type="submission" date="2022-09" db="EMBL/GenBank/DDBJ databases">
        <title>New species of Phenylobacterium.</title>
        <authorList>
            <person name="Mieszkin S."/>
        </authorList>
    </citation>
    <scope>NUCLEOTIDE SEQUENCE [LARGE SCALE GENOMIC DNA]</scope>
    <source>
        <strain evidence="1 2">HK31-G</strain>
    </source>
</reference>
<evidence type="ECO:0008006" key="3">
    <source>
        <dbReference type="Google" id="ProtNLM"/>
    </source>
</evidence>
<accession>A0ABW6CNA8</accession>
<name>A0ABW6CNA8_9CAUL</name>
<sequence>MLQIDPGLIDRIDDYRFAHRISSRAEAMRRLLTLGLAGAGVLDDEVPLDQVIARLRSASED</sequence>
<comment type="caution">
    <text evidence="1">The sequence shown here is derived from an EMBL/GenBank/DDBJ whole genome shotgun (WGS) entry which is preliminary data.</text>
</comment>
<dbReference type="Proteomes" id="UP001598130">
    <property type="component" value="Unassembled WGS sequence"/>
</dbReference>
<gene>
    <name evidence="1" type="ORF">OCL97_04475</name>
</gene>
<protein>
    <recommendedName>
        <fullName evidence="3">Ribbon-helix-helix protein CopG domain-containing protein</fullName>
    </recommendedName>
</protein>
<keyword evidence="2" id="KW-1185">Reference proteome</keyword>
<dbReference type="EMBL" id="JAOTJD010000005">
    <property type="protein sequence ID" value="MFD3263221.1"/>
    <property type="molecule type" value="Genomic_DNA"/>
</dbReference>
<proteinExistence type="predicted"/>
<evidence type="ECO:0000313" key="2">
    <source>
        <dbReference type="Proteomes" id="UP001598130"/>
    </source>
</evidence>
<organism evidence="1 2">
    <name type="scientific">Phenylobacterium ferrooxidans</name>
    <dbReference type="NCBI Taxonomy" id="2982689"/>
    <lineage>
        <taxon>Bacteria</taxon>
        <taxon>Pseudomonadati</taxon>
        <taxon>Pseudomonadota</taxon>
        <taxon>Alphaproteobacteria</taxon>
        <taxon>Caulobacterales</taxon>
        <taxon>Caulobacteraceae</taxon>
        <taxon>Phenylobacterium</taxon>
    </lineage>
</organism>
<evidence type="ECO:0000313" key="1">
    <source>
        <dbReference type="EMBL" id="MFD3263221.1"/>
    </source>
</evidence>